<evidence type="ECO:0000256" key="4">
    <source>
        <dbReference type="RuleBase" id="RU361153"/>
    </source>
</evidence>
<dbReference type="GO" id="GO:0005576">
    <property type="term" value="C:extracellular region"/>
    <property type="evidence" value="ECO:0007669"/>
    <property type="project" value="TreeGrafter"/>
</dbReference>
<keyword evidence="5" id="KW-0812">Transmembrane</keyword>
<evidence type="ECO:0000259" key="6">
    <source>
        <dbReference type="PROSITE" id="PS51175"/>
    </source>
</evidence>
<dbReference type="SUPFAM" id="SSF49785">
    <property type="entry name" value="Galactose-binding domain-like"/>
    <property type="match status" value="1"/>
</dbReference>
<dbReference type="Gene3D" id="3.20.20.80">
    <property type="entry name" value="Glycosidases"/>
    <property type="match status" value="1"/>
</dbReference>
<organism evidence="7 8">
    <name type="scientific">Hymenobacter roseosalivarius DSM 11622</name>
    <dbReference type="NCBI Taxonomy" id="645990"/>
    <lineage>
        <taxon>Bacteria</taxon>
        <taxon>Pseudomonadati</taxon>
        <taxon>Bacteroidota</taxon>
        <taxon>Cytophagia</taxon>
        <taxon>Cytophagales</taxon>
        <taxon>Hymenobacteraceae</taxon>
        <taxon>Hymenobacter</taxon>
    </lineage>
</organism>
<dbReference type="PANTHER" id="PTHR31297:SF13">
    <property type="entry name" value="PUTATIVE-RELATED"/>
    <property type="match status" value="1"/>
</dbReference>
<dbReference type="GO" id="GO:0009251">
    <property type="term" value="P:glucan catabolic process"/>
    <property type="evidence" value="ECO:0007669"/>
    <property type="project" value="TreeGrafter"/>
</dbReference>
<evidence type="ECO:0000313" key="7">
    <source>
        <dbReference type="EMBL" id="SMB98266.1"/>
    </source>
</evidence>
<dbReference type="STRING" id="645990.SAMN00120144_1029"/>
<sequence>MAEVGKRFKSRIMTTHLPQTSRLLLISGRYLGLLICYLMSGGLFCLGQTLSPLHAAGPRLVDASGREVVLRGYNVGGWLLQESYMLGTDTLNSQWRIQQGLLRTMPEAEVEEFYRQYRKNFITKADIDFLGKQGFNAVRLPFHYDLFLTPAQRRARTAVLRNPRSEAQLSAYVEQLGTWHDQNQLFTDENLEGFRFIDDVVNWCAANKMYVILDLHAAPGGQGTDRNINDNFRPLDLWKRRDKKGRLIYQDVTVRLWEKLAARYKQDSRIAMYDLINEPHNLNAANGLSADNQELRALYARLITVVRAQNDQHLILLEGNGYGNDYTNLTPDKLGVRDRTNLVYNAHRYWCTNAPEATDPNPNQVNLIRNLVAFRDRWQVPVWVGETGENSNEWFAAAVQGLNAQNIGWCHWNIKRVDSGAGLLRVAPYGSLLTPQGRTALLRNVQFANCQINRDVLAALTQTAGTRAPFAPHTIPGTIPATDYDLGRDGVAYHDSFSARTDYRDHTPPNQGQAYRNDGVDISPSPDAANGFAVSQLEPGEWLTYTVKVAAGGPYTAELRLQPGTTPGRLRLELDTQPVGTVTVPAGTAWTTITLPTPVLPAGSHTLRLLIESPVSQLGGLRFAPAASTGEASRK</sequence>
<dbReference type="Pfam" id="PF03422">
    <property type="entry name" value="CBM_6"/>
    <property type="match status" value="1"/>
</dbReference>
<dbReference type="InterPro" id="IPR008979">
    <property type="entry name" value="Galactose-bd-like_sf"/>
</dbReference>
<dbReference type="AlphaFoldDB" id="A0A1W1VY51"/>
<evidence type="ECO:0000256" key="1">
    <source>
        <dbReference type="ARBA" id="ARBA00022729"/>
    </source>
</evidence>
<dbReference type="InterPro" id="IPR005084">
    <property type="entry name" value="CBM6"/>
</dbReference>
<keyword evidence="1" id="KW-0732">Signal</keyword>
<keyword evidence="5" id="KW-1133">Transmembrane helix</keyword>
<accession>A0A1W1VY51</accession>
<proteinExistence type="inferred from homology"/>
<evidence type="ECO:0000256" key="3">
    <source>
        <dbReference type="ARBA" id="ARBA00023295"/>
    </source>
</evidence>
<dbReference type="GO" id="GO:0030246">
    <property type="term" value="F:carbohydrate binding"/>
    <property type="evidence" value="ECO:0007669"/>
    <property type="project" value="InterPro"/>
</dbReference>
<dbReference type="InterPro" id="IPR001547">
    <property type="entry name" value="Glyco_hydro_5"/>
</dbReference>
<dbReference type="PANTHER" id="PTHR31297">
    <property type="entry name" value="GLUCAN ENDO-1,6-BETA-GLUCOSIDASE B"/>
    <property type="match status" value="1"/>
</dbReference>
<keyword evidence="5" id="KW-0472">Membrane</keyword>
<keyword evidence="2 4" id="KW-0378">Hydrolase</keyword>
<feature type="transmembrane region" description="Helical" evidence="5">
    <location>
        <begin position="21"/>
        <end position="44"/>
    </location>
</feature>
<dbReference type="Proteomes" id="UP000192266">
    <property type="component" value="Unassembled WGS sequence"/>
</dbReference>
<dbReference type="PROSITE" id="PS51175">
    <property type="entry name" value="CBM6"/>
    <property type="match status" value="1"/>
</dbReference>
<dbReference type="InterPro" id="IPR006584">
    <property type="entry name" value="Cellulose-bd_IV"/>
</dbReference>
<dbReference type="GO" id="GO:0008422">
    <property type="term" value="F:beta-glucosidase activity"/>
    <property type="evidence" value="ECO:0007669"/>
    <property type="project" value="TreeGrafter"/>
</dbReference>
<keyword evidence="8" id="KW-1185">Reference proteome</keyword>
<feature type="domain" description="CBM6" evidence="6">
    <location>
        <begin position="508"/>
        <end position="624"/>
    </location>
</feature>
<dbReference type="SMART" id="SM00606">
    <property type="entry name" value="CBD_IV"/>
    <property type="match status" value="1"/>
</dbReference>
<comment type="similarity">
    <text evidence="4">Belongs to the glycosyl hydrolase 5 (cellulase A) family.</text>
</comment>
<dbReference type="EMBL" id="FWWW01000082">
    <property type="protein sequence ID" value="SMB98266.1"/>
    <property type="molecule type" value="Genomic_DNA"/>
</dbReference>
<dbReference type="InterPro" id="IPR017853">
    <property type="entry name" value="GH"/>
</dbReference>
<name>A0A1W1VY51_9BACT</name>
<dbReference type="Pfam" id="PF00150">
    <property type="entry name" value="Cellulase"/>
    <property type="match status" value="1"/>
</dbReference>
<reference evidence="7 8" key="1">
    <citation type="submission" date="2017-04" db="EMBL/GenBank/DDBJ databases">
        <authorList>
            <person name="Afonso C.L."/>
            <person name="Miller P.J."/>
            <person name="Scott M.A."/>
            <person name="Spackman E."/>
            <person name="Goraichik I."/>
            <person name="Dimitrov K.M."/>
            <person name="Suarez D.L."/>
            <person name="Swayne D.E."/>
        </authorList>
    </citation>
    <scope>NUCLEOTIDE SEQUENCE [LARGE SCALE GENOMIC DNA]</scope>
    <source>
        <strain evidence="7 8">DSM 11622</strain>
    </source>
</reference>
<keyword evidence="3 4" id="KW-0326">Glycosidase</keyword>
<evidence type="ECO:0000313" key="8">
    <source>
        <dbReference type="Proteomes" id="UP000192266"/>
    </source>
</evidence>
<evidence type="ECO:0000256" key="2">
    <source>
        <dbReference type="ARBA" id="ARBA00022801"/>
    </source>
</evidence>
<dbReference type="CDD" id="cd04080">
    <property type="entry name" value="CBM6_cellulase-like"/>
    <property type="match status" value="1"/>
</dbReference>
<evidence type="ECO:0000256" key="5">
    <source>
        <dbReference type="SAM" id="Phobius"/>
    </source>
</evidence>
<dbReference type="GO" id="GO:0009986">
    <property type="term" value="C:cell surface"/>
    <property type="evidence" value="ECO:0007669"/>
    <property type="project" value="TreeGrafter"/>
</dbReference>
<gene>
    <name evidence="7" type="ORF">SAMN00120144_1029</name>
</gene>
<dbReference type="InterPro" id="IPR050386">
    <property type="entry name" value="Glycosyl_hydrolase_5"/>
</dbReference>
<dbReference type="Gene3D" id="2.60.120.260">
    <property type="entry name" value="Galactose-binding domain-like"/>
    <property type="match status" value="1"/>
</dbReference>
<dbReference type="SUPFAM" id="SSF51445">
    <property type="entry name" value="(Trans)glycosidases"/>
    <property type="match status" value="1"/>
</dbReference>
<protein>
    <submittedName>
        <fullName evidence="7">Glycoside hydrolase family 5</fullName>
    </submittedName>
</protein>